<keyword evidence="2" id="KW-0808">Transferase</keyword>
<comment type="caution">
    <text evidence="2">The sequence shown here is derived from an EMBL/GenBank/DDBJ whole genome shotgun (WGS) entry which is preliminary data.</text>
</comment>
<evidence type="ECO:0000313" key="2">
    <source>
        <dbReference type="EMBL" id="TEB25482.1"/>
    </source>
</evidence>
<keyword evidence="3" id="KW-1185">Reference proteome</keyword>
<dbReference type="InterPro" id="IPR000719">
    <property type="entry name" value="Prot_kinase_dom"/>
</dbReference>
<dbReference type="PROSITE" id="PS50011">
    <property type="entry name" value="PROTEIN_KINASE_DOM"/>
    <property type="match status" value="1"/>
</dbReference>
<keyword evidence="2" id="KW-0418">Kinase</keyword>
<name>A0A4Y7SUL6_COPMI</name>
<dbReference type="GO" id="GO:0005524">
    <property type="term" value="F:ATP binding"/>
    <property type="evidence" value="ECO:0007669"/>
    <property type="project" value="InterPro"/>
</dbReference>
<dbReference type="OrthoDB" id="4062651at2759"/>
<protein>
    <submittedName>
        <fullName evidence="2">Kinase-like protein</fullName>
    </submittedName>
</protein>
<dbReference type="Proteomes" id="UP000298030">
    <property type="component" value="Unassembled WGS sequence"/>
</dbReference>
<evidence type="ECO:0000259" key="1">
    <source>
        <dbReference type="PROSITE" id="PS50011"/>
    </source>
</evidence>
<gene>
    <name evidence="2" type="ORF">FA13DRAFT_1777369</name>
</gene>
<dbReference type="AlphaFoldDB" id="A0A4Y7SUL6"/>
<accession>A0A4Y7SUL6</accession>
<dbReference type="InterPro" id="IPR051681">
    <property type="entry name" value="Ser/Thr_Kinases-Pseudokinases"/>
</dbReference>
<dbReference type="GO" id="GO:0004674">
    <property type="term" value="F:protein serine/threonine kinase activity"/>
    <property type="evidence" value="ECO:0007669"/>
    <property type="project" value="TreeGrafter"/>
</dbReference>
<dbReference type="InterPro" id="IPR011009">
    <property type="entry name" value="Kinase-like_dom_sf"/>
</dbReference>
<sequence>MSIPATTISNMSQPSPPSAMIIVAADVRADLNATTCLNPTANVVMGHLQDSPARLIEKRQLPYHSQAGISVRHMLVAQAALRHSHESPRHVPVAGVHQHGSRTFLVEAPYHYTELEVYLTATPTADRMSLFQQAVKIVADLHSRGLVHGSIMTNAFVVDQQGNLYLSQFDNMRVEDPNAPFFPMNNPLASAMAFMAPELLQSMRDNGVASLSRATDIYALGCFGYELLTGTDPFSRYTHCATQPMAQAGLITAVVDRRERPERRGVGTSVWNMLEACWVHAAASRPTAPVLLQHLATVI</sequence>
<proteinExistence type="predicted"/>
<reference evidence="2 3" key="1">
    <citation type="journal article" date="2019" name="Nat. Ecol. Evol.">
        <title>Megaphylogeny resolves global patterns of mushroom evolution.</title>
        <authorList>
            <person name="Varga T."/>
            <person name="Krizsan K."/>
            <person name="Foldi C."/>
            <person name="Dima B."/>
            <person name="Sanchez-Garcia M."/>
            <person name="Sanchez-Ramirez S."/>
            <person name="Szollosi G.J."/>
            <person name="Szarkandi J.G."/>
            <person name="Papp V."/>
            <person name="Albert L."/>
            <person name="Andreopoulos W."/>
            <person name="Angelini C."/>
            <person name="Antonin V."/>
            <person name="Barry K.W."/>
            <person name="Bougher N.L."/>
            <person name="Buchanan P."/>
            <person name="Buyck B."/>
            <person name="Bense V."/>
            <person name="Catcheside P."/>
            <person name="Chovatia M."/>
            <person name="Cooper J."/>
            <person name="Damon W."/>
            <person name="Desjardin D."/>
            <person name="Finy P."/>
            <person name="Geml J."/>
            <person name="Haridas S."/>
            <person name="Hughes K."/>
            <person name="Justo A."/>
            <person name="Karasinski D."/>
            <person name="Kautmanova I."/>
            <person name="Kiss B."/>
            <person name="Kocsube S."/>
            <person name="Kotiranta H."/>
            <person name="LaButti K.M."/>
            <person name="Lechner B.E."/>
            <person name="Liimatainen K."/>
            <person name="Lipzen A."/>
            <person name="Lukacs Z."/>
            <person name="Mihaltcheva S."/>
            <person name="Morgado L.N."/>
            <person name="Niskanen T."/>
            <person name="Noordeloos M.E."/>
            <person name="Ohm R.A."/>
            <person name="Ortiz-Santana B."/>
            <person name="Ovrebo C."/>
            <person name="Racz N."/>
            <person name="Riley R."/>
            <person name="Savchenko A."/>
            <person name="Shiryaev A."/>
            <person name="Soop K."/>
            <person name="Spirin V."/>
            <person name="Szebenyi C."/>
            <person name="Tomsovsky M."/>
            <person name="Tulloss R.E."/>
            <person name="Uehling J."/>
            <person name="Grigoriev I.V."/>
            <person name="Vagvolgyi C."/>
            <person name="Papp T."/>
            <person name="Martin F.M."/>
            <person name="Miettinen O."/>
            <person name="Hibbett D.S."/>
            <person name="Nagy L.G."/>
        </authorList>
    </citation>
    <scope>NUCLEOTIDE SEQUENCE [LARGE SCALE GENOMIC DNA]</scope>
    <source>
        <strain evidence="2 3">FP101781</strain>
    </source>
</reference>
<dbReference type="STRING" id="71717.A0A4Y7SUL6"/>
<dbReference type="SMART" id="SM00220">
    <property type="entry name" value="S_TKc"/>
    <property type="match status" value="1"/>
</dbReference>
<dbReference type="Gene3D" id="1.10.510.10">
    <property type="entry name" value="Transferase(Phosphotransferase) domain 1"/>
    <property type="match status" value="1"/>
</dbReference>
<dbReference type="Pfam" id="PF00069">
    <property type="entry name" value="Pkinase"/>
    <property type="match status" value="1"/>
</dbReference>
<evidence type="ECO:0000313" key="3">
    <source>
        <dbReference type="Proteomes" id="UP000298030"/>
    </source>
</evidence>
<dbReference type="SUPFAM" id="SSF56112">
    <property type="entry name" value="Protein kinase-like (PK-like)"/>
    <property type="match status" value="1"/>
</dbReference>
<dbReference type="PANTHER" id="PTHR44329">
    <property type="entry name" value="SERINE/THREONINE-PROTEIN KINASE TNNI3K-RELATED"/>
    <property type="match status" value="1"/>
</dbReference>
<feature type="domain" description="Protein kinase" evidence="1">
    <location>
        <begin position="1"/>
        <end position="297"/>
    </location>
</feature>
<dbReference type="EMBL" id="QPFP01000056">
    <property type="protein sequence ID" value="TEB25482.1"/>
    <property type="molecule type" value="Genomic_DNA"/>
</dbReference>
<organism evidence="2 3">
    <name type="scientific">Coprinellus micaceus</name>
    <name type="common">Glistening ink-cap mushroom</name>
    <name type="synonym">Coprinus micaceus</name>
    <dbReference type="NCBI Taxonomy" id="71717"/>
    <lineage>
        <taxon>Eukaryota</taxon>
        <taxon>Fungi</taxon>
        <taxon>Dikarya</taxon>
        <taxon>Basidiomycota</taxon>
        <taxon>Agaricomycotina</taxon>
        <taxon>Agaricomycetes</taxon>
        <taxon>Agaricomycetidae</taxon>
        <taxon>Agaricales</taxon>
        <taxon>Agaricineae</taxon>
        <taxon>Psathyrellaceae</taxon>
        <taxon>Coprinellus</taxon>
    </lineage>
</organism>